<dbReference type="AlphaFoldDB" id="A0A0F9R2J5"/>
<comment type="caution">
    <text evidence="8">The sequence shown here is derived from an EMBL/GenBank/DDBJ whole genome shotgun (WGS) entry which is preliminary data.</text>
</comment>
<dbReference type="GO" id="GO:0051536">
    <property type="term" value="F:iron-sulfur cluster binding"/>
    <property type="evidence" value="ECO:0007669"/>
    <property type="project" value="InterPro"/>
</dbReference>
<name>A0A0F9R2J5_9ZZZZ</name>
<dbReference type="Pfam" id="PF07992">
    <property type="entry name" value="Pyr_redox_2"/>
    <property type="match status" value="1"/>
</dbReference>
<proteinExistence type="predicted"/>
<feature type="domain" description="FAD/NAD(P)-binding" evidence="6">
    <location>
        <begin position="569"/>
        <end position="863"/>
    </location>
</feature>
<evidence type="ECO:0000256" key="1">
    <source>
        <dbReference type="ARBA" id="ARBA00001974"/>
    </source>
</evidence>
<dbReference type="Gene3D" id="3.20.20.70">
    <property type="entry name" value="Aldolase class I"/>
    <property type="match status" value="1"/>
</dbReference>
<evidence type="ECO:0000259" key="6">
    <source>
        <dbReference type="Pfam" id="PF07992"/>
    </source>
</evidence>
<dbReference type="InterPro" id="IPR001155">
    <property type="entry name" value="OxRdtase_FMN_N"/>
</dbReference>
<keyword evidence="3" id="KW-0274">FAD</keyword>
<dbReference type="Pfam" id="PF14691">
    <property type="entry name" value="Fer4_20"/>
    <property type="match status" value="1"/>
</dbReference>
<keyword evidence="2" id="KW-0285">Flavoprotein</keyword>
<dbReference type="SUPFAM" id="SSF51395">
    <property type="entry name" value="FMN-linked oxidoreductases"/>
    <property type="match status" value="1"/>
</dbReference>
<keyword evidence="4" id="KW-0560">Oxidoreductase</keyword>
<dbReference type="SUPFAM" id="SSF51971">
    <property type="entry name" value="Nucleotide-binding domain"/>
    <property type="match status" value="1"/>
</dbReference>
<evidence type="ECO:0000256" key="2">
    <source>
        <dbReference type="ARBA" id="ARBA00022630"/>
    </source>
</evidence>
<protein>
    <recommendedName>
        <fullName evidence="9">4Fe-4S ferredoxin-type domain-containing protein</fullName>
    </recommendedName>
</protein>
<feature type="domain" description="Dihydroprymidine dehydrogenase" evidence="7">
    <location>
        <begin position="463"/>
        <end position="553"/>
    </location>
</feature>
<dbReference type="EMBL" id="LAZR01001193">
    <property type="protein sequence ID" value="KKN48974.1"/>
    <property type="molecule type" value="Genomic_DNA"/>
</dbReference>
<dbReference type="InterPro" id="IPR036188">
    <property type="entry name" value="FAD/NAD-bd_sf"/>
</dbReference>
<dbReference type="InterPro" id="IPR023753">
    <property type="entry name" value="FAD/NAD-binding_dom"/>
</dbReference>
<evidence type="ECO:0000259" key="5">
    <source>
        <dbReference type="Pfam" id="PF00724"/>
    </source>
</evidence>
<accession>A0A0F9R2J5</accession>
<dbReference type="InterPro" id="IPR051799">
    <property type="entry name" value="NADH_flavin_oxidoreductase"/>
</dbReference>
<evidence type="ECO:0000259" key="7">
    <source>
        <dbReference type="Pfam" id="PF14691"/>
    </source>
</evidence>
<dbReference type="Gene3D" id="3.50.50.60">
    <property type="entry name" value="FAD/NAD(P)-binding domain"/>
    <property type="match status" value="1"/>
</dbReference>
<dbReference type="Pfam" id="PF00724">
    <property type="entry name" value="Oxidored_FMN"/>
    <property type="match status" value="1"/>
</dbReference>
<dbReference type="Gene3D" id="3.40.50.720">
    <property type="entry name" value="NAD(P)-binding Rossmann-like Domain"/>
    <property type="match status" value="1"/>
</dbReference>
<dbReference type="GO" id="GO:0010181">
    <property type="term" value="F:FMN binding"/>
    <property type="evidence" value="ECO:0007669"/>
    <property type="project" value="InterPro"/>
</dbReference>
<dbReference type="GO" id="GO:0016491">
    <property type="term" value="F:oxidoreductase activity"/>
    <property type="evidence" value="ECO:0007669"/>
    <property type="project" value="UniProtKB-KW"/>
</dbReference>
<evidence type="ECO:0000313" key="8">
    <source>
        <dbReference type="EMBL" id="KKN48974.1"/>
    </source>
</evidence>
<dbReference type="PANTHER" id="PTHR43656">
    <property type="entry name" value="BINDING OXIDOREDUCTASE, PUTATIVE (AFU_ORTHOLOGUE AFUA_2G08260)-RELATED"/>
    <property type="match status" value="1"/>
</dbReference>
<dbReference type="PANTHER" id="PTHR43656:SF2">
    <property type="entry name" value="BINDING OXIDOREDUCTASE, PUTATIVE (AFU_ORTHOLOGUE AFUA_2G08260)-RELATED"/>
    <property type="match status" value="1"/>
</dbReference>
<comment type="cofactor">
    <cofactor evidence="1">
        <name>FAD</name>
        <dbReference type="ChEBI" id="CHEBI:57692"/>
    </cofactor>
</comment>
<evidence type="ECO:0000256" key="4">
    <source>
        <dbReference type="ARBA" id="ARBA00023002"/>
    </source>
</evidence>
<evidence type="ECO:0000256" key="3">
    <source>
        <dbReference type="ARBA" id="ARBA00022827"/>
    </source>
</evidence>
<dbReference type="PRINTS" id="PR00368">
    <property type="entry name" value="FADPNR"/>
</dbReference>
<dbReference type="InterPro" id="IPR028261">
    <property type="entry name" value="DPD_II"/>
</dbReference>
<feature type="domain" description="NADH:flavin oxidoreductase/NADH oxidase N-terminal" evidence="5">
    <location>
        <begin position="45"/>
        <end position="274"/>
    </location>
</feature>
<evidence type="ECO:0008006" key="9">
    <source>
        <dbReference type="Google" id="ProtNLM"/>
    </source>
</evidence>
<dbReference type="InterPro" id="IPR013785">
    <property type="entry name" value="Aldolase_TIM"/>
</dbReference>
<dbReference type="SUPFAM" id="SSF46548">
    <property type="entry name" value="alpha-helical ferredoxin"/>
    <property type="match status" value="1"/>
</dbReference>
<dbReference type="PRINTS" id="PR00469">
    <property type="entry name" value="PNDRDTASEII"/>
</dbReference>
<sequence length="883" mass="93865">MSPEQAHPDARGQWEFRLQTPADLAELAHELGVRVDTTDDVAILAEPVTVGDLTLPNRLAIHPMEGCDGDSQGRPGELTLRRYRRFAAGGAGLLWGEAAAVAAEGRANPRQLCLNSDSQAALAEMVAMIRRTAADRHGRDHRPMLVAQLTHSGRYSKPAGKPAALMAAVNPKRDAALQLPRDGQVVTDDYLDSLVGRYVAAAKIAMDVGFDAVDVKACHGYLLNELLGARSRQGRHGGSFENRTRLMLAIVDAIAAELPAARIVARLGVYDAMERPFGWGVDADDPTRPDLTEPKQLIALLIDRGVEMINITVGNPYYEPHVNRPYNEPVGGGPPSPEHPLVGVARLIELAGEIQRSFPDLAVVATGYSWLRTLMPNVAAATLRDRRATLVGCGRMALAYPDFAADIVATGRLDPKKVCIACSGCTQIMRDGGRAGCVVRDSEIYGPIFRHGRLSDPANLRRLARSCRQCSEATCTQGCPAGVDIRGFIGKFLDGDERDAYEILRQANVFPLVCAELCPVAQQCQGHCLQNFIGDEALPIADIQRYLSRVAIDSDWAGLNVPAEPTGKTIAVIGAGPAGLACAAILLEAGHSVTIFDRSGMGGLVESVIPPPRVRGALGEEIAAIFKDIPSDRLTVRRVELSADHDLDALLADGFDATFVALGLSQAIGIPGDKPDGVIDAMTFLQQAKRTPADLAGKRVAVVGGGNTAVDAALTALRLGARDVAIVYRRSFNEMPAWPDQRDQAVVAGVHVLLLTQPLGYDSADGRLTGLRVCPTTLGEPDASGRRRPIPQEDSAYHLDADIVIEAVGQPAPAELAKLLGGVTFADGLVEVTAALETTRAGVYAGGDIVHGPQTVVAAIADGMKAAREIDRRLKTAASGELS</sequence>
<dbReference type="Gene3D" id="1.10.1060.10">
    <property type="entry name" value="Alpha-helical ferredoxin"/>
    <property type="match status" value="1"/>
</dbReference>
<organism evidence="8">
    <name type="scientific">marine sediment metagenome</name>
    <dbReference type="NCBI Taxonomy" id="412755"/>
    <lineage>
        <taxon>unclassified sequences</taxon>
        <taxon>metagenomes</taxon>
        <taxon>ecological metagenomes</taxon>
    </lineage>
</organism>
<dbReference type="InterPro" id="IPR009051">
    <property type="entry name" value="Helical_ferredxn"/>
</dbReference>
<gene>
    <name evidence="8" type="ORF">LCGC14_0647460</name>
</gene>
<reference evidence="8" key="1">
    <citation type="journal article" date="2015" name="Nature">
        <title>Complex archaea that bridge the gap between prokaryotes and eukaryotes.</title>
        <authorList>
            <person name="Spang A."/>
            <person name="Saw J.H."/>
            <person name="Jorgensen S.L."/>
            <person name="Zaremba-Niedzwiedzka K."/>
            <person name="Martijn J."/>
            <person name="Lind A.E."/>
            <person name="van Eijk R."/>
            <person name="Schleper C."/>
            <person name="Guy L."/>
            <person name="Ettema T.J."/>
        </authorList>
    </citation>
    <scope>NUCLEOTIDE SEQUENCE</scope>
</reference>